<evidence type="ECO:0000313" key="2">
    <source>
        <dbReference type="EMBL" id="KAJ1136688.1"/>
    </source>
</evidence>
<comment type="caution">
    <text evidence="2">The sequence shown here is derived from an EMBL/GenBank/DDBJ whole genome shotgun (WGS) entry which is preliminary data.</text>
</comment>
<sequence length="165" mass="17832">MQENQGGVRKQKASPAISPQGAAGPIQLRHHQGPGHPTPLLWLALSAVGSLPLVRTAISPSRAEAQPGCRGVSFPVSHGLRPLTFELGWQHRFAGRGLRPAANRRTRSPKVSSSDPQSLAHRHRGRCDVFAVAWCKMGEADEQAAAEQRFTNLLSPPSSSLFRPQ</sequence>
<dbReference type="EMBL" id="JANPWB010000010">
    <property type="protein sequence ID" value="KAJ1136688.1"/>
    <property type="molecule type" value="Genomic_DNA"/>
</dbReference>
<gene>
    <name evidence="2" type="ORF">NDU88_003103</name>
</gene>
<reference evidence="2" key="1">
    <citation type="journal article" date="2022" name="bioRxiv">
        <title>Sequencing and chromosome-scale assembly of the giantPleurodeles waltlgenome.</title>
        <authorList>
            <person name="Brown T."/>
            <person name="Elewa A."/>
            <person name="Iarovenko S."/>
            <person name="Subramanian E."/>
            <person name="Araus A.J."/>
            <person name="Petzold A."/>
            <person name="Susuki M."/>
            <person name="Suzuki K.-i.T."/>
            <person name="Hayashi T."/>
            <person name="Toyoda A."/>
            <person name="Oliveira C."/>
            <person name="Osipova E."/>
            <person name="Leigh N.D."/>
            <person name="Simon A."/>
            <person name="Yun M.H."/>
        </authorList>
    </citation>
    <scope>NUCLEOTIDE SEQUENCE</scope>
    <source>
        <strain evidence="2">20211129_DDA</strain>
        <tissue evidence="2">Liver</tissue>
    </source>
</reference>
<dbReference type="AlphaFoldDB" id="A0AAV7Q8R3"/>
<keyword evidence="3" id="KW-1185">Reference proteome</keyword>
<name>A0AAV7Q8R3_PLEWA</name>
<feature type="region of interest" description="Disordered" evidence="1">
    <location>
        <begin position="98"/>
        <end position="120"/>
    </location>
</feature>
<proteinExistence type="predicted"/>
<protein>
    <submittedName>
        <fullName evidence="2">Uncharacterized protein</fullName>
    </submittedName>
</protein>
<feature type="region of interest" description="Disordered" evidence="1">
    <location>
        <begin position="1"/>
        <end position="34"/>
    </location>
</feature>
<evidence type="ECO:0000256" key="1">
    <source>
        <dbReference type="SAM" id="MobiDB-lite"/>
    </source>
</evidence>
<accession>A0AAV7Q8R3</accession>
<organism evidence="2 3">
    <name type="scientific">Pleurodeles waltl</name>
    <name type="common">Iberian ribbed newt</name>
    <dbReference type="NCBI Taxonomy" id="8319"/>
    <lineage>
        <taxon>Eukaryota</taxon>
        <taxon>Metazoa</taxon>
        <taxon>Chordata</taxon>
        <taxon>Craniata</taxon>
        <taxon>Vertebrata</taxon>
        <taxon>Euteleostomi</taxon>
        <taxon>Amphibia</taxon>
        <taxon>Batrachia</taxon>
        <taxon>Caudata</taxon>
        <taxon>Salamandroidea</taxon>
        <taxon>Salamandridae</taxon>
        <taxon>Pleurodelinae</taxon>
        <taxon>Pleurodeles</taxon>
    </lineage>
</organism>
<dbReference type="Proteomes" id="UP001066276">
    <property type="component" value="Chromosome 6"/>
</dbReference>
<evidence type="ECO:0000313" key="3">
    <source>
        <dbReference type="Proteomes" id="UP001066276"/>
    </source>
</evidence>